<evidence type="ECO:0000313" key="7">
    <source>
        <dbReference type="Proteomes" id="UP000355283"/>
    </source>
</evidence>
<feature type="region of interest" description="Disordered" evidence="4">
    <location>
        <begin position="1"/>
        <end position="64"/>
    </location>
</feature>
<dbReference type="Proteomes" id="UP000355283">
    <property type="component" value="Unassembled WGS sequence"/>
</dbReference>
<feature type="region of interest" description="Disordered" evidence="4">
    <location>
        <begin position="682"/>
        <end position="720"/>
    </location>
</feature>
<dbReference type="PANTHER" id="PTHR12446">
    <property type="entry name" value="TESMIN/TSO1-RELATED"/>
    <property type="match status" value="1"/>
</dbReference>
<gene>
    <name evidence="6" type="ORF">NSK_003183</name>
</gene>
<reference evidence="6 7" key="1">
    <citation type="submission" date="2019-01" db="EMBL/GenBank/DDBJ databases">
        <title>Nuclear Genome Assembly of the Microalgal Biofuel strain Nannochloropsis salina CCMP1776.</title>
        <authorList>
            <person name="Hovde B."/>
        </authorList>
    </citation>
    <scope>NUCLEOTIDE SEQUENCE [LARGE SCALE GENOMIC DNA]</scope>
    <source>
        <strain evidence="6 7">CCMP1776</strain>
    </source>
</reference>
<dbReference type="SMART" id="SM01114">
    <property type="entry name" value="CXC"/>
    <property type="match status" value="1"/>
</dbReference>
<evidence type="ECO:0000256" key="1">
    <source>
        <dbReference type="ARBA" id="ARBA00004123"/>
    </source>
</evidence>
<dbReference type="GO" id="GO:0006355">
    <property type="term" value="P:regulation of DNA-templated transcription"/>
    <property type="evidence" value="ECO:0007669"/>
    <property type="project" value="TreeGrafter"/>
</dbReference>
<feature type="region of interest" description="Disordered" evidence="4">
    <location>
        <begin position="261"/>
        <end position="300"/>
    </location>
</feature>
<feature type="compositionally biased region" description="Basic and acidic residues" evidence="4">
    <location>
        <begin position="280"/>
        <end position="291"/>
    </location>
</feature>
<proteinExistence type="inferred from homology"/>
<dbReference type="EMBL" id="SDOX01000011">
    <property type="protein sequence ID" value="TFJ85675.1"/>
    <property type="molecule type" value="Genomic_DNA"/>
</dbReference>
<protein>
    <recommendedName>
        <fullName evidence="5">CRC domain-containing protein</fullName>
    </recommendedName>
</protein>
<dbReference type="InterPro" id="IPR028307">
    <property type="entry name" value="Lin-54_fam"/>
</dbReference>
<organism evidence="6 7">
    <name type="scientific">Nannochloropsis salina CCMP1776</name>
    <dbReference type="NCBI Taxonomy" id="1027361"/>
    <lineage>
        <taxon>Eukaryota</taxon>
        <taxon>Sar</taxon>
        <taxon>Stramenopiles</taxon>
        <taxon>Ochrophyta</taxon>
        <taxon>Eustigmatophyceae</taxon>
        <taxon>Eustigmatales</taxon>
        <taxon>Monodopsidaceae</taxon>
        <taxon>Microchloropsis</taxon>
        <taxon>Microchloropsis salina</taxon>
    </lineage>
</organism>
<evidence type="ECO:0000313" key="6">
    <source>
        <dbReference type="EMBL" id="TFJ85675.1"/>
    </source>
</evidence>
<dbReference type="PROSITE" id="PS51634">
    <property type="entry name" value="CRC"/>
    <property type="match status" value="1"/>
</dbReference>
<dbReference type="InterPro" id="IPR005172">
    <property type="entry name" value="CRC"/>
</dbReference>
<comment type="similarity">
    <text evidence="2">Belongs to the lin-54 family.</text>
</comment>
<feature type="domain" description="CRC" evidence="5">
    <location>
        <begin position="524"/>
        <end position="559"/>
    </location>
</feature>
<feature type="compositionally biased region" description="Low complexity" evidence="4">
    <location>
        <begin position="98"/>
        <end position="114"/>
    </location>
</feature>
<keyword evidence="7" id="KW-1185">Reference proteome</keyword>
<comment type="subcellular location">
    <subcellularLocation>
        <location evidence="1">Nucleus</location>
    </subcellularLocation>
</comment>
<keyword evidence="3" id="KW-0539">Nucleus</keyword>
<evidence type="ECO:0000259" key="5">
    <source>
        <dbReference type="PROSITE" id="PS51634"/>
    </source>
</evidence>
<dbReference type="PANTHER" id="PTHR12446:SF34">
    <property type="entry name" value="PROTEIN LIN-54 HOMOLOG"/>
    <property type="match status" value="1"/>
</dbReference>
<feature type="region of interest" description="Disordered" evidence="4">
    <location>
        <begin position="571"/>
        <end position="605"/>
    </location>
</feature>
<comment type="caution">
    <text evidence="6">The sequence shown here is derived from an EMBL/GenBank/DDBJ whole genome shotgun (WGS) entry which is preliminary data.</text>
</comment>
<name>A0A4D9D880_9STRA</name>
<evidence type="ECO:0000256" key="3">
    <source>
        <dbReference type="ARBA" id="ARBA00023242"/>
    </source>
</evidence>
<feature type="compositionally biased region" description="Polar residues" evidence="4">
    <location>
        <begin position="261"/>
        <end position="279"/>
    </location>
</feature>
<dbReference type="GO" id="GO:0005634">
    <property type="term" value="C:nucleus"/>
    <property type="evidence" value="ECO:0007669"/>
    <property type="project" value="UniProtKB-SubCell"/>
</dbReference>
<accession>A0A4D9D880</accession>
<evidence type="ECO:0000256" key="4">
    <source>
        <dbReference type="SAM" id="MobiDB-lite"/>
    </source>
</evidence>
<feature type="region of interest" description="Disordered" evidence="4">
    <location>
        <begin position="78"/>
        <end position="114"/>
    </location>
</feature>
<sequence>MAAARQSPSLEDESEAAKALWEITNSPGLAKKGSSCLTPRGPAGREYLMGFPTPQGLGHGSPSVNYNRFFSPSQFSWSPLPGQSPAPQSLSSHSYDCQSSQHPPSMPSFFSSMSQSSSITNLSEKDTLNRHVHEATTAKVIHRDATGVTIGERETKKKAYSKKLDFAGTSDEKASCVWLSLDSETQRVARGGPGAAPPASPAAALQGSITRDSHFFVSRSPYKQQAEDYEGFLASSTGRGAESINENDFACKNGRTDSCDLNSTENRGTPIQSNLNKSKPNGDKCEIEPGGHWKGCAGQEDGAISVSGQKQENKDDEEQRLQAAEVLLNETTGIKLWGARQNPPPPPQVKAIPMNKHGGSNWGGIQVRVKKKAPQHSLSADPSLLEAIAAMIPSREASSSPPHTNFCMAPPQSPRTTTASRGGFAPGSPVLEAMAMVTLSQSPSVFSSDRKKGNASRPCLSAPRVLMPSTQEPFSGIQNFSAGAPASEPVRVLDAGMQYQTPTTGSKNSYCERRSEGTPSSGSCCCKKSRCLKLYCECFRGGFTCQPSCKCQNCANVAECEAERAEAVDKIMEKKRRKSTGSAGRMQGGSSLDGDMNSVAASPSSLRGLDLDAGVKIGSRPYVVRTSEQEREFYEAAFSSTSLATELDVHMARRPRPSIGTGITSRGTSNVIFTVKSPDTTLTPVQHRSKRKNVGDGTPDIPVPGKPARPTPKGRGAGRKDEFLLSVFGPRSRVNKQNSLEVLSYLDRDDMADASLVSSLWNRLALETLDE</sequence>
<dbReference type="Pfam" id="PF03638">
    <property type="entry name" value="TCR"/>
    <property type="match status" value="1"/>
</dbReference>
<dbReference type="AlphaFoldDB" id="A0A4D9D880"/>
<feature type="compositionally biased region" description="Pro residues" evidence="4">
    <location>
        <begin position="701"/>
        <end position="710"/>
    </location>
</feature>
<feature type="compositionally biased region" description="Polar residues" evidence="4">
    <location>
        <begin position="85"/>
        <end position="97"/>
    </location>
</feature>
<dbReference type="CDD" id="cd09917">
    <property type="entry name" value="F-box_SF"/>
    <property type="match status" value="1"/>
</dbReference>
<evidence type="ECO:0000256" key="2">
    <source>
        <dbReference type="ARBA" id="ARBA00007267"/>
    </source>
</evidence>
<dbReference type="InterPro" id="IPR033467">
    <property type="entry name" value="Tesmin/TSO1-like_CXC"/>
</dbReference>
<dbReference type="OrthoDB" id="10293731at2759"/>